<keyword evidence="2" id="KW-0255">Endonuclease</keyword>
<dbReference type="PANTHER" id="PTHR33427:SF1">
    <property type="entry name" value="F6A14.21 PROTEIN"/>
    <property type="match status" value="1"/>
</dbReference>
<organism evidence="2">
    <name type="scientific">Tanacetum cinerariifolium</name>
    <name type="common">Dalmatian daisy</name>
    <name type="synonym">Chrysanthemum cinerariifolium</name>
    <dbReference type="NCBI Taxonomy" id="118510"/>
    <lineage>
        <taxon>Eukaryota</taxon>
        <taxon>Viridiplantae</taxon>
        <taxon>Streptophyta</taxon>
        <taxon>Embryophyta</taxon>
        <taxon>Tracheophyta</taxon>
        <taxon>Spermatophyta</taxon>
        <taxon>Magnoliopsida</taxon>
        <taxon>eudicotyledons</taxon>
        <taxon>Gunneridae</taxon>
        <taxon>Pentapetalae</taxon>
        <taxon>asterids</taxon>
        <taxon>campanulids</taxon>
        <taxon>Asterales</taxon>
        <taxon>Asteraceae</taxon>
        <taxon>Asteroideae</taxon>
        <taxon>Anthemideae</taxon>
        <taxon>Anthemidinae</taxon>
        <taxon>Tanacetum</taxon>
    </lineage>
</organism>
<evidence type="ECO:0000256" key="1">
    <source>
        <dbReference type="SAM" id="MobiDB-lite"/>
    </source>
</evidence>
<accession>A0A699KXJ6</accession>
<keyword evidence="2" id="KW-0540">Nuclease</keyword>
<evidence type="ECO:0000313" key="2">
    <source>
        <dbReference type="EMBL" id="GFB09725.1"/>
    </source>
</evidence>
<name>A0A699KXJ6_TANCI</name>
<dbReference type="AlphaFoldDB" id="A0A699KXJ6"/>
<dbReference type="PANTHER" id="PTHR33427">
    <property type="entry name" value="HNH ENDONUCLEASE"/>
    <property type="match status" value="1"/>
</dbReference>
<protein>
    <submittedName>
        <fullName evidence="2">HNH endonuclease domain-containing protein</fullName>
    </submittedName>
</protein>
<feature type="region of interest" description="Disordered" evidence="1">
    <location>
        <begin position="1"/>
        <end position="21"/>
    </location>
</feature>
<reference evidence="2" key="1">
    <citation type="journal article" date="2019" name="Sci. Rep.">
        <title>Draft genome of Tanacetum cinerariifolium, the natural source of mosquito coil.</title>
        <authorList>
            <person name="Yamashiro T."/>
            <person name="Shiraishi A."/>
            <person name="Satake H."/>
            <person name="Nakayama K."/>
        </authorList>
    </citation>
    <scope>NUCLEOTIDE SEQUENCE</scope>
</reference>
<comment type="caution">
    <text evidence="2">The sequence shown here is derived from an EMBL/GenBank/DDBJ whole genome shotgun (WGS) entry which is preliminary data.</text>
</comment>
<dbReference type="GO" id="GO:0004519">
    <property type="term" value="F:endonuclease activity"/>
    <property type="evidence" value="ECO:0007669"/>
    <property type="project" value="UniProtKB-KW"/>
</dbReference>
<proteinExistence type="predicted"/>
<dbReference type="EMBL" id="BKCJ010551343">
    <property type="protein sequence ID" value="GFB09725.1"/>
    <property type="molecule type" value="Genomic_DNA"/>
</dbReference>
<sequence length="79" mass="9267">MTSTSSSSPPRHHTTTQDERPRFFDSMMKKLCWSKADTVPGRHPDRWRKDTAGNTVCKRFRNCQGCLCFEYDHILPYSK</sequence>
<feature type="non-terminal residue" evidence="2">
    <location>
        <position position="79"/>
    </location>
</feature>
<gene>
    <name evidence="2" type="ORF">Tci_681696</name>
</gene>
<keyword evidence="2" id="KW-0378">Hydrolase</keyword>